<dbReference type="InterPro" id="IPR001343">
    <property type="entry name" value="Hemolysn_Ca-bd"/>
</dbReference>
<name>A0A2K2H5N5_9BACT</name>
<comment type="caution">
    <text evidence="3">The sequence shown here is derived from an EMBL/GenBank/DDBJ whole genome shotgun (WGS) entry which is preliminary data.</text>
</comment>
<dbReference type="GO" id="GO:0005509">
    <property type="term" value="F:calcium ion binding"/>
    <property type="evidence" value="ECO:0007669"/>
    <property type="project" value="InterPro"/>
</dbReference>
<dbReference type="PROSITE" id="PS00330">
    <property type="entry name" value="HEMOLYSIN_CALCIUM"/>
    <property type="match status" value="2"/>
</dbReference>
<keyword evidence="2" id="KW-0964">Secreted</keyword>
<dbReference type="EMBL" id="PPFX01000072">
    <property type="protein sequence ID" value="PNU18533.1"/>
    <property type="molecule type" value="Genomic_DNA"/>
</dbReference>
<dbReference type="InterPro" id="IPR050557">
    <property type="entry name" value="RTX_toxin/Mannuronan_C5-epim"/>
</dbReference>
<dbReference type="PRINTS" id="PR00313">
    <property type="entry name" value="CABNDNGRPT"/>
</dbReference>
<accession>A0A2K2H5N5</accession>
<dbReference type="GO" id="GO:0005576">
    <property type="term" value="C:extracellular region"/>
    <property type="evidence" value="ECO:0007669"/>
    <property type="project" value="UniProtKB-SubCell"/>
</dbReference>
<evidence type="ECO:0000256" key="1">
    <source>
        <dbReference type="ARBA" id="ARBA00004613"/>
    </source>
</evidence>
<dbReference type="AlphaFoldDB" id="A0A2K2H5N5"/>
<dbReference type="InterPro" id="IPR018511">
    <property type="entry name" value="Hemolysin-typ_Ca-bd_CS"/>
</dbReference>
<dbReference type="Gene3D" id="2.150.10.10">
    <property type="entry name" value="Serralysin-like metalloprotease, C-terminal"/>
    <property type="match status" value="1"/>
</dbReference>
<dbReference type="Pfam" id="PF00353">
    <property type="entry name" value="HemolysinCabind"/>
    <property type="match status" value="1"/>
</dbReference>
<sequence>MYLADRADYLANLLYGNSNDTTDSGSDVQYVDLADKVTLNEPLLLNPEKKIVFGSDGADLLEGSRSALAGDDVTDRLYGMAGKDILKGYGGNDYLEGGAGNDTLTGGKGDDILD</sequence>
<comment type="subcellular location">
    <subcellularLocation>
        <location evidence="1">Secreted</location>
    </subcellularLocation>
</comment>
<dbReference type="Proteomes" id="UP000236340">
    <property type="component" value="Unassembled WGS sequence"/>
</dbReference>
<evidence type="ECO:0000313" key="4">
    <source>
        <dbReference type="Proteomes" id="UP000236340"/>
    </source>
</evidence>
<protein>
    <submittedName>
        <fullName evidence="3">Hemolysin expression modulating protein</fullName>
    </submittedName>
</protein>
<dbReference type="PANTHER" id="PTHR38340">
    <property type="entry name" value="S-LAYER PROTEIN"/>
    <property type="match status" value="1"/>
</dbReference>
<feature type="non-terminal residue" evidence="3">
    <location>
        <position position="114"/>
    </location>
</feature>
<organism evidence="3 4">
    <name type="scientific">Geothermobacter hydrogeniphilus</name>
    <dbReference type="NCBI Taxonomy" id="1969733"/>
    <lineage>
        <taxon>Bacteria</taxon>
        <taxon>Pseudomonadati</taxon>
        <taxon>Thermodesulfobacteriota</taxon>
        <taxon>Desulfuromonadia</taxon>
        <taxon>Desulfuromonadales</taxon>
        <taxon>Geothermobacteraceae</taxon>
        <taxon>Geothermobacter</taxon>
    </lineage>
</organism>
<evidence type="ECO:0000313" key="3">
    <source>
        <dbReference type="EMBL" id="PNU18533.1"/>
    </source>
</evidence>
<dbReference type="InterPro" id="IPR011049">
    <property type="entry name" value="Serralysin-like_metalloprot_C"/>
</dbReference>
<dbReference type="SUPFAM" id="SSF51120">
    <property type="entry name" value="beta-Roll"/>
    <property type="match status" value="1"/>
</dbReference>
<dbReference type="PANTHER" id="PTHR38340:SF1">
    <property type="entry name" value="S-LAYER PROTEIN"/>
    <property type="match status" value="1"/>
</dbReference>
<gene>
    <name evidence="3" type="ORF">C2E25_17200</name>
</gene>
<reference evidence="3 4" key="1">
    <citation type="journal article" date="2018" name="Genome Announc.">
        <title>Genome Sequence of Geothermobacter sp. HR-1 Iron Reducer from the Loihi Seamount.</title>
        <authorList>
            <person name="Smith H."/>
            <person name="Abuyen K."/>
            <person name="Tremblay J."/>
            <person name="Savalia P."/>
            <person name="Perez-Rodriguez I."/>
            <person name="Emerson D."/>
            <person name="Tully B."/>
            <person name="Amend J."/>
        </authorList>
    </citation>
    <scope>NUCLEOTIDE SEQUENCE [LARGE SCALE GENOMIC DNA]</scope>
    <source>
        <strain evidence="3 4">HR-1</strain>
    </source>
</reference>
<proteinExistence type="predicted"/>
<evidence type="ECO:0000256" key="2">
    <source>
        <dbReference type="ARBA" id="ARBA00022525"/>
    </source>
</evidence>